<comment type="function">
    <text evidence="4">Involved in the oxidation of myo-inositol (MI) to 2-keto-myo-inositol (2KMI or 2-inosose).</text>
</comment>
<name>A0ABQ3GJT7_9MICC</name>
<dbReference type="EC" id="1.1.1.18" evidence="4"/>
<evidence type="ECO:0000313" key="8">
    <source>
        <dbReference type="Proteomes" id="UP000642819"/>
    </source>
</evidence>
<evidence type="ECO:0000256" key="2">
    <source>
        <dbReference type="ARBA" id="ARBA00023002"/>
    </source>
</evidence>
<dbReference type="Pfam" id="PF01408">
    <property type="entry name" value="GFO_IDH_MocA"/>
    <property type="match status" value="1"/>
</dbReference>
<dbReference type="InterPro" id="IPR050424">
    <property type="entry name" value="Gfo-Idh-MocA_inositol_DH"/>
</dbReference>
<evidence type="ECO:0000259" key="6">
    <source>
        <dbReference type="Pfam" id="PF02894"/>
    </source>
</evidence>
<keyword evidence="2 4" id="KW-0560">Oxidoreductase</keyword>
<dbReference type="SUPFAM" id="SSF55347">
    <property type="entry name" value="Glyceraldehyde-3-phosphate dehydrogenase-like, C-terminal domain"/>
    <property type="match status" value="1"/>
</dbReference>
<gene>
    <name evidence="4 7" type="primary">iolG</name>
    <name evidence="7" type="ORF">GCM10008096_23920</name>
</gene>
<comment type="subunit">
    <text evidence="4">Homotetramer.</text>
</comment>
<dbReference type="InterPro" id="IPR004104">
    <property type="entry name" value="Gfo/Idh/MocA-like_OxRdtase_C"/>
</dbReference>
<dbReference type="Pfam" id="PF02894">
    <property type="entry name" value="GFO_IDH_MocA_C"/>
    <property type="match status" value="1"/>
</dbReference>
<comment type="catalytic activity">
    <reaction evidence="4">
        <text>myo-inositol + NAD(+) = scyllo-inosose + NADH + H(+)</text>
        <dbReference type="Rhea" id="RHEA:16949"/>
        <dbReference type="ChEBI" id="CHEBI:15378"/>
        <dbReference type="ChEBI" id="CHEBI:17268"/>
        <dbReference type="ChEBI" id="CHEBI:17811"/>
        <dbReference type="ChEBI" id="CHEBI:57540"/>
        <dbReference type="ChEBI" id="CHEBI:57945"/>
        <dbReference type="EC" id="1.1.1.18"/>
    </reaction>
</comment>
<feature type="domain" description="Gfo/Idh/MocA-like oxidoreductase N-terminal" evidence="5">
    <location>
        <begin position="5"/>
        <end position="126"/>
    </location>
</feature>
<keyword evidence="3 4" id="KW-0520">NAD</keyword>
<feature type="domain" description="Gfo/Idh/MocA-like oxidoreductase C-terminal" evidence="6">
    <location>
        <begin position="140"/>
        <end position="327"/>
    </location>
</feature>
<organism evidence="7 8">
    <name type="scientific">Zhihengliuella salsuginis</name>
    <dbReference type="NCBI Taxonomy" id="578222"/>
    <lineage>
        <taxon>Bacteria</taxon>
        <taxon>Bacillati</taxon>
        <taxon>Actinomycetota</taxon>
        <taxon>Actinomycetes</taxon>
        <taxon>Micrococcales</taxon>
        <taxon>Micrococcaceae</taxon>
        <taxon>Zhihengliuella</taxon>
    </lineage>
</organism>
<dbReference type="InterPro" id="IPR036291">
    <property type="entry name" value="NAD(P)-bd_dom_sf"/>
</dbReference>
<protein>
    <recommendedName>
        <fullName evidence="4">Inositol 2-dehydrogenase</fullName>
        <ecNumber evidence="4">1.1.1.18</ecNumber>
    </recommendedName>
    <alternativeName>
        <fullName evidence="4">Myo-inositol 2-dehydrogenase</fullName>
        <shortName evidence="4">MI 2-dehydrogenase</shortName>
    </alternativeName>
</protein>
<dbReference type="PANTHER" id="PTHR43593">
    <property type="match status" value="1"/>
</dbReference>
<dbReference type="InterPro" id="IPR000683">
    <property type="entry name" value="Gfo/Idh/MocA-like_OxRdtase_N"/>
</dbReference>
<dbReference type="PANTHER" id="PTHR43593:SF1">
    <property type="entry name" value="INOSITOL 2-DEHYDROGENASE"/>
    <property type="match status" value="1"/>
</dbReference>
<comment type="similarity">
    <text evidence="1 4">Belongs to the Gfo/Idh/MocA family.</text>
</comment>
<comment type="caution">
    <text evidence="7">The sequence shown here is derived from an EMBL/GenBank/DDBJ whole genome shotgun (WGS) entry which is preliminary data.</text>
</comment>
<proteinExistence type="inferred from homology"/>
<sequence length="337" mass="36347">MTDNLRVAVVGAGRMGADHIERIHSRIVGARVSAVVDIDAERARSAVAQIPGAQAYSTPAEAYASGTVDAVLLATPGFLHEDALLEALEQDLPILCEKPLTPDAESSWRVIEAEQKLGRQRIQVGFMRRFDADYAKLGKIISGGDLGELLMLHCRHRNPGTPEGFTNEMLINDSVVHEFDVVRFLTGEEITSVQVRLGKASRNAPEGQHDPQQVLLETASGVLIDVEIFVNAQFGYEVATQASLESGIVDIGADHGPVTRTAGRVGGDVTPGFEERFGDAYDREIQSWIDAARRGEVGGPNAWDGYATAACCEAGVRAQASGEKVAIELNEKPELYR</sequence>
<keyword evidence="8" id="KW-1185">Reference proteome</keyword>
<dbReference type="InterPro" id="IPR023794">
    <property type="entry name" value="MI/DCI_dehydrogenase"/>
</dbReference>
<dbReference type="Proteomes" id="UP000642819">
    <property type="component" value="Unassembled WGS sequence"/>
</dbReference>
<evidence type="ECO:0000313" key="7">
    <source>
        <dbReference type="EMBL" id="GHD10399.1"/>
    </source>
</evidence>
<evidence type="ECO:0000256" key="1">
    <source>
        <dbReference type="ARBA" id="ARBA00010928"/>
    </source>
</evidence>
<dbReference type="Gene3D" id="3.40.50.720">
    <property type="entry name" value="NAD(P)-binding Rossmann-like Domain"/>
    <property type="match status" value="1"/>
</dbReference>
<accession>A0ABQ3GJT7</accession>
<dbReference type="EMBL" id="BMXK01000010">
    <property type="protein sequence ID" value="GHD10399.1"/>
    <property type="molecule type" value="Genomic_DNA"/>
</dbReference>
<dbReference type="HAMAP" id="MF_01671">
    <property type="entry name" value="IolG"/>
    <property type="match status" value="1"/>
</dbReference>
<evidence type="ECO:0000259" key="5">
    <source>
        <dbReference type="Pfam" id="PF01408"/>
    </source>
</evidence>
<dbReference type="SUPFAM" id="SSF51735">
    <property type="entry name" value="NAD(P)-binding Rossmann-fold domains"/>
    <property type="match status" value="1"/>
</dbReference>
<dbReference type="RefSeq" id="WP_189350821.1">
    <property type="nucleotide sequence ID" value="NZ_BMXK01000010.1"/>
</dbReference>
<dbReference type="Gene3D" id="3.30.360.10">
    <property type="entry name" value="Dihydrodipicolinate Reductase, domain 2"/>
    <property type="match status" value="1"/>
</dbReference>
<evidence type="ECO:0000256" key="3">
    <source>
        <dbReference type="ARBA" id="ARBA00023027"/>
    </source>
</evidence>
<evidence type="ECO:0000256" key="4">
    <source>
        <dbReference type="HAMAP-Rule" id="MF_01671"/>
    </source>
</evidence>
<reference evidence="8" key="1">
    <citation type="journal article" date="2019" name="Int. J. Syst. Evol. Microbiol.">
        <title>The Global Catalogue of Microorganisms (GCM) 10K type strain sequencing project: providing services to taxonomists for standard genome sequencing and annotation.</title>
        <authorList>
            <consortium name="The Broad Institute Genomics Platform"/>
            <consortium name="The Broad Institute Genome Sequencing Center for Infectious Disease"/>
            <person name="Wu L."/>
            <person name="Ma J."/>
        </authorList>
    </citation>
    <scope>NUCLEOTIDE SEQUENCE [LARGE SCALE GENOMIC DNA]</scope>
    <source>
        <strain evidence="8">KCTC 19466</strain>
    </source>
</reference>